<gene>
    <name evidence="4" type="ORF">EDD61_12110</name>
</gene>
<keyword evidence="5" id="KW-1185">Reference proteome</keyword>
<sequence length="288" mass="33006">MVQFLKKNKEIGLLGIMQVLIFIVLAFGQWHKTSDMYVFAGVFLLQVISCIVLYYLFRKIFRNIEEEKKQSMLLKQQKYAEEHKKVKAQLDDQLEDIKEQVSHMLKNLQMNADKMSEKAFHEAVNEIISNSEQLYQVDFCDNKTIDAILYNKSLLAKSLHIPFDIQVQIPQQLNIAYVDLICVYANLLDNAIEANCQVDETQRMLKITSALKMNQLIVKVENAKPANLHIDKNSGKTTKTDTSEPHGLGLKILQRTAEKYHGDMLIQDKGHEVSVSVFMENVNVGTIS</sequence>
<keyword evidence="2" id="KW-1133">Transmembrane helix</keyword>
<dbReference type="PANTHER" id="PTHR40448:SF1">
    <property type="entry name" value="TWO-COMPONENT SENSOR HISTIDINE KINASE"/>
    <property type="match status" value="1"/>
</dbReference>
<protein>
    <submittedName>
        <fullName evidence="4">GHKL domain-containing protein</fullName>
    </submittedName>
</protein>
<feature type="transmembrane region" description="Helical" evidence="2">
    <location>
        <begin position="12"/>
        <end position="30"/>
    </location>
</feature>
<dbReference type="SUPFAM" id="SSF55874">
    <property type="entry name" value="ATPase domain of HSP90 chaperone/DNA topoisomerase II/histidine kinase"/>
    <property type="match status" value="1"/>
</dbReference>
<keyword evidence="1" id="KW-0175">Coiled coil</keyword>
<feature type="transmembrane region" description="Helical" evidence="2">
    <location>
        <begin position="36"/>
        <end position="57"/>
    </location>
</feature>
<keyword evidence="2" id="KW-0472">Membrane</keyword>
<evidence type="ECO:0000259" key="3">
    <source>
        <dbReference type="Pfam" id="PF14501"/>
    </source>
</evidence>
<proteinExistence type="predicted"/>
<dbReference type="PANTHER" id="PTHR40448">
    <property type="entry name" value="TWO-COMPONENT SENSOR HISTIDINE KINASE"/>
    <property type="match status" value="1"/>
</dbReference>
<dbReference type="CDD" id="cd16935">
    <property type="entry name" value="HATPase_AgrC-ComD-like"/>
    <property type="match status" value="1"/>
</dbReference>
<dbReference type="Proteomes" id="UP000295773">
    <property type="component" value="Unassembled WGS sequence"/>
</dbReference>
<dbReference type="InterPro" id="IPR036890">
    <property type="entry name" value="HATPase_C_sf"/>
</dbReference>
<dbReference type="Pfam" id="PF14501">
    <property type="entry name" value="HATPase_c_5"/>
    <property type="match status" value="1"/>
</dbReference>
<keyword evidence="2" id="KW-0812">Transmembrane</keyword>
<organism evidence="4 5">
    <name type="scientific">Longicatena caecimuris</name>
    <dbReference type="NCBI Taxonomy" id="1796635"/>
    <lineage>
        <taxon>Bacteria</taxon>
        <taxon>Bacillati</taxon>
        <taxon>Bacillota</taxon>
        <taxon>Erysipelotrichia</taxon>
        <taxon>Erysipelotrichales</taxon>
        <taxon>Erysipelotrichaceae</taxon>
        <taxon>Longicatena</taxon>
    </lineage>
</organism>
<dbReference type="Gene3D" id="3.30.565.10">
    <property type="entry name" value="Histidine kinase-like ATPase, C-terminal domain"/>
    <property type="match status" value="1"/>
</dbReference>
<feature type="domain" description="Sensor histidine kinase NatK-like C-terminal" evidence="3">
    <location>
        <begin position="177"/>
        <end position="278"/>
    </location>
</feature>
<accession>A0A4R3T3U9</accession>
<dbReference type="EMBL" id="SMBP01000021">
    <property type="protein sequence ID" value="TCU55679.1"/>
    <property type="molecule type" value="Genomic_DNA"/>
</dbReference>
<evidence type="ECO:0000256" key="2">
    <source>
        <dbReference type="SAM" id="Phobius"/>
    </source>
</evidence>
<comment type="caution">
    <text evidence="4">The sequence shown here is derived from an EMBL/GenBank/DDBJ whole genome shotgun (WGS) entry which is preliminary data.</text>
</comment>
<dbReference type="GO" id="GO:0042802">
    <property type="term" value="F:identical protein binding"/>
    <property type="evidence" value="ECO:0007669"/>
    <property type="project" value="TreeGrafter"/>
</dbReference>
<dbReference type="InterPro" id="IPR032834">
    <property type="entry name" value="NatK-like_C"/>
</dbReference>
<evidence type="ECO:0000256" key="1">
    <source>
        <dbReference type="SAM" id="Coils"/>
    </source>
</evidence>
<feature type="coiled-coil region" evidence="1">
    <location>
        <begin position="80"/>
        <end position="118"/>
    </location>
</feature>
<name>A0A4R3T3U9_9FIRM</name>
<evidence type="ECO:0000313" key="5">
    <source>
        <dbReference type="Proteomes" id="UP000295773"/>
    </source>
</evidence>
<evidence type="ECO:0000313" key="4">
    <source>
        <dbReference type="EMBL" id="TCU55679.1"/>
    </source>
</evidence>
<reference evidence="4 5" key="1">
    <citation type="submission" date="2019-03" db="EMBL/GenBank/DDBJ databases">
        <title>Genomic Encyclopedia of Type Strains, Phase IV (KMG-IV): sequencing the most valuable type-strain genomes for metagenomic binning, comparative biology and taxonomic classification.</title>
        <authorList>
            <person name="Goeker M."/>
        </authorList>
    </citation>
    <scope>NUCLEOTIDE SEQUENCE [LARGE SCALE GENOMIC DNA]</scope>
    <source>
        <strain evidence="4 5">DSM 29481</strain>
    </source>
</reference>
<dbReference type="AlphaFoldDB" id="A0A4R3T3U9"/>
<dbReference type="RefSeq" id="WP_132225424.1">
    <property type="nucleotide sequence ID" value="NZ_JADPGE010000048.1"/>
</dbReference>